<name>A0A9X0QZV9_9PROT</name>
<evidence type="ECO:0000313" key="3">
    <source>
        <dbReference type="Proteomes" id="UP000600101"/>
    </source>
</evidence>
<dbReference type="Proteomes" id="UP000600101">
    <property type="component" value="Unassembled WGS sequence"/>
</dbReference>
<evidence type="ECO:0000256" key="1">
    <source>
        <dbReference type="SAM" id="MobiDB-lite"/>
    </source>
</evidence>
<protein>
    <submittedName>
        <fullName evidence="2">Uncharacterized protein</fullName>
    </submittedName>
</protein>
<reference evidence="2" key="1">
    <citation type="submission" date="2020-08" db="EMBL/GenBank/DDBJ databases">
        <authorList>
            <person name="Hu Y."/>
            <person name="Nguyen S.V."/>
            <person name="Li F."/>
            <person name="Fanning S."/>
        </authorList>
    </citation>
    <scope>NUCLEOTIDE SEQUENCE</scope>
    <source>
        <strain evidence="2">SYSU D8009</strain>
    </source>
</reference>
<proteinExistence type="predicted"/>
<feature type="region of interest" description="Disordered" evidence="1">
    <location>
        <begin position="18"/>
        <end position="66"/>
    </location>
</feature>
<dbReference type="AlphaFoldDB" id="A0A9X0QZV9"/>
<accession>A0A9X0QZV9</accession>
<keyword evidence="3" id="KW-1185">Reference proteome</keyword>
<comment type="caution">
    <text evidence="2">The sequence shown here is derived from an EMBL/GenBank/DDBJ whole genome shotgun (WGS) entry which is preliminary data.</text>
</comment>
<dbReference type="RefSeq" id="WP_186771880.1">
    <property type="nucleotide sequence ID" value="NZ_JACOMF010000023.1"/>
</dbReference>
<evidence type="ECO:0000313" key="2">
    <source>
        <dbReference type="EMBL" id="MBC4017114.1"/>
    </source>
</evidence>
<organism evidence="2 3">
    <name type="scientific">Siccirubricoccus deserti</name>
    <dbReference type="NCBI Taxonomy" id="2013562"/>
    <lineage>
        <taxon>Bacteria</taxon>
        <taxon>Pseudomonadati</taxon>
        <taxon>Pseudomonadota</taxon>
        <taxon>Alphaproteobacteria</taxon>
        <taxon>Acetobacterales</taxon>
        <taxon>Roseomonadaceae</taxon>
        <taxon>Siccirubricoccus</taxon>
    </lineage>
</organism>
<gene>
    <name evidence="2" type="ORF">H7965_17515</name>
</gene>
<sequence>MAPLLLLALGACANETSIPQATDAPTPRNASAPPPAGPVTEYDGRYAGTVSLNPDRTRTCPAGPAGQRELVVRQGRASLLLNPQTRQTLTGTVGAEGSVRMADSLDRNIATSGVFSPQGFLGEHRYGLCTYAVQMPKRS</sequence>
<dbReference type="EMBL" id="JACOMF010000023">
    <property type="protein sequence ID" value="MBC4017114.1"/>
    <property type="molecule type" value="Genomic_DNA"/>
</dbReference>